<dbReference type="Proteomes" id="UP001597101">
    <property type="component" value="Unassembled WGS sequence"/>
</dbReference>
<evidence type="ECO:0000313" key="3">
    <source>
        <dbReference type="Proteomes" id="UP001597101"/>
    </source>
</evidence>
<gene>
    <name evidence="2" type="ORF">ACFQ14_10705</name>
</gene>
<protein>
    <submittedName>
        <fullName evidence="2">DUF3299 domain-containing protein</fullName>
    </submittedName>
</protein>
<organism evidence="2 3">
    <name type="scientific">Pseudahrensia aquimaris</name>
    <dbReference type="NCBI Taxonomy" id="744461"/>
    <lineage>
        <taxon>Bacteria</taxon>
        <taxon>Pseudomonadati</taxon>
        <taxon>Pseudomonadota</taxon>
        <taxon>Alphaproteobacteria</taxon>
        <taxon>Hyphomicrobiales</taxon>
        <taxon>Ahrensiaceae</taxon>
        <taxon>Pseudahrensia</taxon>
    </lineage>
</organism>
<feature type="region of interest" description="Disordered" evidence="1">
    <location>
        <begin position="78"/>
        <end position="101"/>
    </location>
</feature>
<proteinExistence type="predicted"/>
<sequence>MKQTVVGTSLALAIALGGGAYWLNAQSVAEQSKVAASAQQSSASNEIDKDNPKVVNWEDLLPEGELMALPQDAASDFFGTDPNPFSSSETGNSPSPMMSVPVPTAEPRQDLANTFVKIAGYMTPFNVEAGKTRTFLLVPYVGACIHVPAPPANQIVLVETSEPVEIKEMWEPFEAVGTLRVETISTELAEVAYTMDLDRIEPFVFEDEADEAPLTD</sequence>
<evidence type="ECO:0000313" key="2">
    <source>
        <dbReference type="EMBL" id="MFD0916876.1"/>
    </source>
</evidence>
<keyword evidence="3" id="KW-1185">Reference proteome</keyword>
<feature type="compositionally biased region" description="Polar residues" evidence="1">
    <location>
        <begin position="83"/>
        <end position="92"/>
    </location>
</feature>
<accession>A0ABW3FEI7</accession>
<dbReference type="RefSeq" id="WP_377212721.1">
    <property type="nucleotide sequence ID" value="NZ_JBHTJV010000009.1"/>
</dbReference>
<dbReference type="Pfam" id="PF11736">
    <property type="entry name" value="DUF3299"/>
    <property type="match status" value="1"/>
</dbReference>
<name>A0ABW3FEI7_9HYPH</name>
<dbReference type="Gene3D" id="2.40.50.870">
    <property type="entry name" value="Protein of unknown function (DUF3299)"/>
    <property type="match status" value="1"/>
</dbReference>
<reference evidence="3" key="1">
    <citation type="journal article" date="2019" name="Int. J. Syst. Evol. Microbiol.">
        <title>The Global Catalogue of Microorganisms (GCM) 10K type strain sequencing project: providing services to taxonomists for standard genome sequencing and annotation.</title>
        <authorList>
            <consortium name="The Broad Institute Genomics Platform"/>
            <consortium name="The Broad Institute Genome Sequencing Center for Infectious Disease"/>
            <person name="Wu L."/>
            <person name="Ma J."/>
        </authorList>
    </citation>
    <scope>NUCLEOTIDE SEQUENCE [LARGE SCALE GENOMIC DNA]</scope>
    <source>
        <strain evidence="3">CCUG 60023</strain>
    </source>
</reference>
<dbReference type="InterPro" id="IPR021727">
    <property type="entry name" value="DUF3299"/>
</dbReference>
<evidence type="ECO:0000256" key="1">
    <source>
        <dbReference type="SAM" id="MobiDB-lite"/>
    </source>
</evidence>
<dbReference type="EMBL" id="JBHTJV010000009">
    <property type="protein sequence ID" value="MFD0916876.1"/>
    <property type="molecule type" value="Genomic_DNA"/>
</dbReference>
<comment type="caution">
    <text evidence="2">The sequence shown here is derived from an EMBL/GenBank/DDBJ whole genome shotgun (WGS) entry which is preliminary data.</text>
</comment>